<keyword evidence="11" id="KW-1185">Reference proteome</keyword>
<feature type="region of interest" description="Disordered" evidence="7">
    <location>
        <begin position="323"/>
        <end position="383"/>
    </location>
</feature>
<reference evidence="10 11" key="1">
    <citation type="journal article" date="2024" name="Nat. Commun.">
        <title>Phylogenomics reveals the evolutionary origins of lichenization in chlorophyte algae.</title>
        <authorList>
            <person name="Puginier C."/>
            <person name="Libourel C."/>
            <person name="Otte J."/>
            <person name="Skaloud P."/>
            <person name="Haon M."/>
            <person name="Grisel S."/>
            <person name="Petersen M."/>
            <person name="Berrin J.G."/>
            <person name="Delaux P.M."/>
            <person name="Dal Grande F."/>
            <person name="Keller J."/>
        </authorList>
    </citation>
    <scope>NUCLEOTIDE SEQUENCE [LARGE SCALE GENOMIC DNA]</scope>
    <source>
        <strain evidence="10 11">SAG 2523</strain>
    </source>
</reference>
<keyword evidence="4" id="KW-0963">Cytoplasm</keyword>
<dbReference type="GO" id="GO:0034476">
    <property type="term" value="P:U5 snRNA 3'-end processing"/>
    <property type="evidence" value="ECO:0007669"/>
    <property type="project" value="TreeGrafter"/>
</dbReference>
<feature type="compositionally biased region" description="Basic residues" evidence="7">
    <location>
        <begin position="497"/>
        <end position="509"/>
    </location>
</feature>
<dbReference type="PANTHER" id="PTHR11097:SF14">
    <property type="entry name" value="EXOSOME COMPLEX COMPONENT RRP45"/>
    <property type="match status" value="1"/>
</dbReference>
<dbReference type="Gene3D" id="3.30.230.70">
    <property type="entry name" value="GHMP Kinase, N-terminal domain"/>
    <property type="match status" value="1"/>
</dbReference>
<dbReference type="Proteomes" id="UP001485043">
    <property type="component" value="Unassembled WGS sequence"/>
</dbReference>
<dbReference type="Pfam" id="PF01138">
    <property type="entry name" value="RNase_PH"/>
    <property type="match status" value="1"/>
</dbReference>
<dbReference type="GO" id="GO:0000177">
    <property type="term" value="C:cytoplasmic exosome (RNase complex)"/>
    <property type="evidence" value="ECO:0007669"/>
    <property type="project" value="TreeGrafter"/>
</dbReference>
<dbReference type="GO" id="GO:0016075">
    <property type="term" value="P:rRNA catabolic process"/>
    <property type="evidence" value="ECO:0007669"/>
    <property type="project" value="TreeGrafter"/>
</dbReference>
<dbReference type="SUPFAM" id="SSF55666">
    <property type="entry name" value="Ribonuclease PH domain 2-like"/>
    <property type="match status" value="1"/>
</dbReference>
<dbReference type="InterPro" id="IPR027408">
    <property type="entry name" value="PNPase/RNase_PH_dom_sf"/>
</dbReference>
<evidence type="ECO:0000256" key="6">
    <source>
        <dbReference type="ARBA" id="ARBA00023242"/>
    </source>
</evidence>
<proteinExistence type="inferred from homology"/>
<organism evidence="10 11">
    <name type="scientific">Apatococcus fuscideae</name>
    <dbReference type="NCBI Taxonomy" id="2026836"/>
    <lineage>
        <taxon>Eukaryota</taxon>
        <taxon>Viridiplantae</taxon>
        <taxon>Chlorophyta</taxon>
        <taxon>core chlorophytes</taxon>
        <taxon>Trebouxiophyceae</taxon>
        <taxon>Chlorellales</taxon>
        <taxon>Chlorellaceae</taxon>
        <taxon>Apatococcus</taxon>
    </lineage>
</organism>
<dbReference type="SUPFAM" id="SSF54211">
    <property type="entry name" value="Ribosomal protein S5 domain 2-like"/>
    <property type="match status" value="1"/>
</dbReference>
<evidence type="ECO:0000256" key="2">
    <source>
        <dbReference type="ARBA" id="ARBA00004496"/>
    </source>
</evidence>
<sequence length="509" mass="53624">MSRQPDSFVSNNDRSFILEALQAEHRIDGRRPFDLRTPQIQISENGSTAMVQMGFTRTMAVVTASLESPYSDRQSEGSIRFNVEFSPMASPGFEPGRPGERAIELARLIERGLRDSRAIDLEALCVLAGRKVWMLRVDVHVLDHDGNLTDAAGLAALAALMAFRRPYVEVGGGSSEQDQEVTVMSPDVREPLPLTIHHLPIAVTIALFQEGNLVCVDPNLKEEASAAGSMTAILNTHGELCAIQKAHGIGLSIHQVMRLMRIAQSKPSAPTAPASNKHFFTLGAADDIDAIMAAWAKKETAAAAVLPEAEAAAARAAELAKQDDAAAMDGGSSSDESSGDEIDADDRMPSSGAQPAIKQEGDDPMSHLTPADVGPSSDQHAAWDAPQAWSQMEAVGEMCDRGGEVGASMAVDVKEENSDPEAQATHHGVGVRAPPVHGGTSGSKHASSKQDVRSAGRGALRPEPPSDAFETIAAMIAGAGKDGSLKSPTSLADAARKGNKGGRRKSSKG</sequence>
<dbReference type="GO" id="GO:0034475">
    <property type="term" value="P:U4 snRNA 3'-end processing"/>
    <property type="evidence" value="ECO:0007669"/>
    <property type="project" value="TreeGrafter"/>
</dbReference>
<dbReference type="InterPro" id="IPR015847">
    <property type="entry name" value="ExoRNase_PH_dom2"/>
</dbReference>
<dbReference type="CDD" id="cd11368">
    <property type="entry name" value="RNase_PH_RRP45"/>
    <property type="match status" value="1"/>
</dbReference>
<evidence type="ECO:0000313" key="10">
    <source>
        <dbReference type="EMBL" id="KAK9866329.1"/>
    </source>
</evidence>
<dbReference type="InterPro" id="IPR033100">
    <property type="entry name" value="Rrp45"/>
</dbReference>
<comment type="subcellular location">
    <subcellularLocation>
        <location evidence="2">Cytoplasm</location>
    </subcellularLocation>
    <subcellularLocation>
        <location evidence="1">Nucleus</location>
    </subcellularLocation>
</comment>
<dbReference type="GO" id="GO:0034473">
    <property type="term" value="P:U1 snRNA 3'-end processing"/>
    <property type="evidence" value="ECO:0007669"/>
    <property type="project" value="TreeGrafter"/>
</dbReference>
<dbReference type="GO" id="GO:0071035">
    <property type="term" value="P:nuclear polyadenylation-dependent rRNA catabolic process"/>
    <property type="evidence" value="ECO:0007669"/>
    <property type="project" value="TreeGrafter"/>
</dbReference>
<dbReference type="GO" id="GO:0071028">
    <property type="term" value="P:nuclear mRNA surveillance"/>
    <property type="evidence" value="ECO:0007669"/>
    <property type="project" value="TreeGrafter"/>
</dbReference>
<evidence type="ECO:0000256" key="3">
    <source>
        <dbReference type="ARBA" id="ARBA00006678"/>
    </source>
</evidence>
<dbReference type="GO" id="GO:0000467">
    <property type="term" value="P:exonucleolytic trimming to generate mature 3'-end of 5.8S rRNA from tricistronic rRNA transcript (SSU-rRNA, 5.8S rRNA, LSU-rRNA)"/>
    <property type="evidence" value="ECO:0007669"/>
    <property type="project" value="TreeGrafter"/>
</dbReference>
<feature type="compositionally biased region" description="Low complexity" evidence="7">
    <location>
        <begin position="325"/>
        <end position="336"/>
    </location>
</feature>
<feature type="domain" description="Exoribonuclease phosphorolytic" evidence="9">
    <location>
        <begin position="198"/>
        <end position="265"/>
    </location>
</feature>
<evidence type="ECO:0000256" key="7">
    <source>
        <dbReference type="SAM" id="MobiDB-lite"/>
    </source>
</evidence>
<name>A0AAW1T9Y0_9CHLO</name>
<protein>
    <submittedName>
        <fullName evidence="10">Uncharacterized protein</fullName>
    </submittedName>
</protein>
<comment type="caution">
    <text evidence="10">The sequence shown here is derived from an EMBL/GenBank/DDBJ whole genome shotgun (WGS) entry which is preliminary data.</text>
</comment>
<accession>A0AAW1T9Y0</accession>
<dbReference type="AlphaFoldDB" id="A0AAW1T9Y0"/>
<gene>
    <name evidence="10" type="ORF">WJX84_003648</name>
</gene>
<feature type="region of interest" description="Disordered" evidence="7">
    <location>
        <begin position="399"/>
        <end position="509"/>
    </location>
</feature>
<evidence type="ECO:0000256" key="5">
    <source>
        <dbReference type="ARBA" id="ARBA00022884"/>
    </source>
</evidence>
<dbReference type="EMBL" id="JALJOV010000170">
    <property type="protein sequence ID" value="KAK9866329.1"/>
    <property type="molecule type" value="Genomic_DNA"/>
</dbReference>
<dbReference type="InterPro" id="IPR050590">
    <property type="entry name" value="Exosome_comp_Rrp42_subfam"/>
</dbReference>
<dbReference type="GO" id="GO:0000176">
    <property type="term" value="C:nuclear exosome (RNase complex)"/>
    <property type="evidence" value="ECO:0007669"/>
    <property type="project" value="TreeGrafter"/>
</dbReference>
<evidence type="ECO:0000259" key="9">
    <source>
        <dbReference type="Pfam" id="PF03725"/>
    </source>
</evidence>
<evidence type="ECO:0000256" key="4">
    <source>
        <dbReference type="ARBA" id="ARBA00022490"/>
    </source>
</evidence>
<dbReference type="InterPro" id="IPR020568">
    <property type="entry name" value="Ribosomal_Su5_D2-typ_SF"/>
</dbReference>
<dbReference type="PANTHER" id="PTHR11097">
    <property type="entry name" value="EXOSOME COMPLEX EXONUCLEASE RIBOSOMAL RNA PROCESSING PROTEIN"/>
    <property type="match status" value="1"/>
</dbReference>
<comment type="similarity">
    <text evidence="3">Belongs to the RNase PH family.</text>
</comment>
<feature type="domain" description="Exoribonuclease phosphorolytic" evidence="8">
    <location>
        <begin position="31"/>
        <end position="166"/>
    </location>
</feature>
<dbReference type="InterPro" id="IPR036345">
    <property type="entry name" value="ExoRNase_PH_dom2_sf"/>
</dbReference>
<dbReference type="GO" id="GO:0071038">
    <property type="term" value="P:TRAMP-dependent tRNA surveillance pathway"/>
    <property type="evidence" value="ECO:0007669"/>
    <property type="project" value="TreeGrafter"/>
</dbReference>
<dbReference type="GO" id="GO:0035925">
    <property type="term" value="F:mRNA 3'-UTR AU-rich region binding"/>
    <property type="evidence" value="ECO:0007669"/>
    <property type="project" value="TreeGrafter"/>
</dbReference>
<evidence type="ECO:0000256" key="1">
    <source>
        <dbReference type="ARBA" id="ARBA00004123"/>
    </source>
</evidence>
<dbReference type="Pfam" id="PF03725">
    <property type="entry name" value="RNase_PH_C"/>
    <property type="match status" value="1"/>
</dbReference>
<evidence type="ECO:0000313" key="11">
    <source>
        <dbReference type="Proteomes" id="UP001485043"/>
    </source>
</evidence>
<keyword evidence="6" id="KW-0539">Nucleus</keyword>
<dbReference type="InterPro" id="IPR001247">
    <property type="entry name" value="ExoRNase_PH_dom1"/>
</dbReference>
<evidence type="ECO:0000259" key="8">
    <source>
        <dbReference type="Pfam" id="PF01138"/>
    </source>
</evidence>
<keyword evidence="5" id="KW-0694">RNA-binding</keyword>